<dbReference type="SUPFAM" id="SSF90123">
    <property type="entry name" value="ABC transporter transmembrane region"/>
    <property type="match status" value="1"/>
</dbReference>
<dbReference type="PROSITE" id="PS50893">
    <property type="entry name" value="ABC_TRANSPORTER_2"/>
    <property type="match status" value="1"/>
</dbReference>
<evidence type="ECO:0000256" key="7">
    <source>
        <dbReference type="ARBA" id="ARBA00022989"/>
    </source>
</evidence>
<dbReference type="FunFam" id="3.40.50.300:FF:000287">
    <property type="entry name" value="Multidrug ABC transporter ATP-binding protein"/>
    <property type="match status" value="1"/>
</dbReference>
<dbReference type="CDD" id="cd18544">
    <property type="entry name" value="ABC_6TM_TmrA_like"/>
    <property type="match status" value="1"/>
</dbReference>
<dbReference type="PROSITE" id="PS00211">
    <property type="entry name" value="ABC_TRANSPORTER_1"/>
    <property type="match status" value="1"/>
</dbReference>
<feature type="domain" description="ABC transmembrane type-1" evidence="11">
    <location>
        <begin position="35"/>
        <end position="317"/>
    </location>
</feature>
<evidence type="ECO:0000313" key="13">
    <source>
        <dbReference type="Proteomes" id="UP000319619"/>
    </source>
</evidence>
<dbReference type="Pfam" id="PF00005">
    <property type="entry name" value="ABC_tran"/>
    <property type="match status" value="1"/>
</dbReference>
<comment type="caution">
    <text evidence="12">The sequence shown here is derived from an EMBL/GenBank/DDBJ whole genome shotgun (WGS) entry which is preliminary data.</text>
</comment>
<dbReference type="GO" id="GO:0005886">
    <property type="term" value="C:plasma membrane"/>
    <property type="evidence" value="ECO:0007669"/>
    <property type="project" value="UniProtKB-SubCell"/>
</dbReference>
<evidence type="ECO:0000259" key="10">
    <source>
        <dbReference type="PROSITE" id="PS50893"/>
    </source>
</evidence>
<evidence type="ECO:0000256" key="1">
    <source>
        <dbReference type="ARBA" id="ARBA00004651"/>
    </source>
</evidence>
<dbReference type="PROSITE" id="PS50929">
    <property type="entry name" value="ABC_TM1F"/>
    <property type="match status" value="1"/>
</dbReference>
<dbReference type="InterPro" id="IPR036640">
    <property type="entry name" value="ABC1_TM_sf"/>
</dbReference>
<dbReference type="CDD" id="cd03254">
    <property type="entry name" value="ABCC_Glucan_exporter_like"/>
    <property type="match status" value="1"/>
</dbReference>
<feature type="transmembrane region" description="Helical" evidence="9">
    <location>
        <begin position="30"/>
        <end position="50"/>
    </location>
</feature>
<evidence type="ECO:0000259" key="11">
    <source>
        <dbReference type="PROSITE" id="PS50929"/>
    </source>
</evidence>
<organism evidence="12 13">
    <name type="scientific">candidate division LCP-89 bacterium B3_LCP</name>
    <dbReference type="NCBI Taxonomy" id="2012998"/>
    <lineage>
        <taxon>Bacteria</taxon>
        <taxon>Pseudomonadati</taxon>
        <taxon>Bacteria division LCP-89</taxon>
    </lineage>
</organism>
<keyword evidence="4 9" id="KW-0812">Transmembrane</keyword>
<feature type="transmembrane region" description="Helical" evidence="9">
    <location>
        <begin position="150"/>
        <end position="170"/>
    </location>
</feature>
<dbReference type="InterPro" id="IPR017871">
    <property type="entry name" value="ABC_transporter-like_CS"/>
</dbReference>
<dbReference type="Proteomes" id="UP000319619">
    <property type="component" value="Unassembled WGS sequence"/>
</dbReference>
<dbReference type="GO" id="GO:0005524">
    <property type="term" value="F:ATP binding"/>
    <property type="evidence" value="ECO:0007669"/>
    <property type="project" value="UniProtKB-KW"/>
</dbReference>
<feature type="transmembrane region" description="Helical" evidence="9">
    <location>
        <begin position="176"/>
        <end position="194"/>
    </location>
</feature>
<feature type="transmembrane region" description="Helical" evidence="9">
    <location>
        <begin position="252"/>
        <end position="275"/>
    </location>
</feature>
<keyword evidence="5" id="KW-0547">Nucleotide-binding</keyword>
<evidence type="ECO:0000256" key="8">
    <source>
        <dbReference type="ARBA" id="ARBA00023136"/>
    </source>
</evidence>
<dbReference type="SUPFAM" id="SSF52540">
    <property type="entry name" value="P-loop containing nucleoside triphosphate hydrolases"/>
    <property type="match status" value="1"/>
</dbReference>
<evidence type="ECO:0000256" key="2">
    <source>
        <dbReference type="ARBA" id="ARBA00022448"/>
    </source>
</evidence>
<dbReference type="InterPro" id="IPR039421">
    <property type="entry name" value="Type_1_exporter"/>
</dbReference>
<dbReference type="GO" id="GO:0015421">
    <property type="term" value="F:ABC-type oligopeptide transporter activity"/>
    <property type="evidence" value="ECO:0007669"/>
    <property type="project" value="TreeGrafter"/>
</dbReference>
<keyword evidence="8 9" id="KW-0472">Membrane</keyword>
<feature type="domain" description="ABC transporter" evidence="10">
    <location>
        <begin position="351"/>
        <end position="584"/>
    </location>
</feature>
<keyword evidence="7 9" id="KW-1133">Transmembrane helix</keyword>
<dbReference type="InterPro" id="IPR003593">
    <property type="entry name" value="AAA+_ATPase"/>
</dbReference>
<dbReference type="InterPro" id="IPR003439">
    <property type="entry name" value="ABC_transporter-like_ATP-bd"/>
</dbReference>
<dbReference type="InterPro" id="IPR027417">
    <property type="entry name" value="P-loop_NTPase"/>
</dbReference>
<dbReference type="FunFam" id="1.20.1560.10:FF:000011">
    <property type="entry name" value="Multidrug ABC transporter ATP-binding protein"/>
    <property type="match status" value="1"/>
</dbReference>
<name>A0A532UTY6_UNCL8</name>
<protein>
    <submittedName>
        <fullName evidence="12">Antibiotic ABC transporter ATP-binding protein</fullName>
    </submittedName>
</protein>
<comment type="subcellular location">
    <subcellularLocation>
        <location evidence="1">Cell membrane</location>
        <topology evidence="1">Multi-pass membrane protein</topology>
    </subcellularLocation>
</comment>
<dbReference type="AlphaFoldDB" id="A0A532UTY6"/>
<accession>A0A532UTY6</accession>
<dbReference type="PANTHER" id="PTHR43394:SF1">
    <property type="entry name" value="ATP-BINDING CASSETTE SUB-FAMILY B MEMBER 10, MITOCHONDRIAL"/>
    <property type="match status" value="1"/>
</dbReference>
<dbReference type="PANTHER" id="PTHR43394">
    <property type="entry name" value="ATP-DEPENDENT PERMEASE MDL1, MITOCHONDRIAL"/>
    <property type="match status" value="1"/>
</dbReference>
<gene>
    <name evidence="12" type="ORF">CEE37_12930</name>
</gene>
<evidence type="ECO:0000256" key="6">
    <source>
        <dbReference type="ARBA" id="ARBA00022840"/>
    </source>
</evidence>
<evidence type="ECO:0000313" key="12">
    <source>
        <dbReference type="EMBL" id="TKJ38416.1"/>
    </source>
</evidence>
<dbReference type="Pfam" id="PF00664">
    <property type="entry name" value="ABC_membrane"/>
    <property type="match status" value="1"/>
</dbReference>
<proteinExistence type="predicted"/>
<sequence length="593" mass="66800">MPSPYEEDEITGKAYDARLMKRLLKYGSPYKLQLVVGVLLLLIVSGLELVGPLLTKKAVDVHIPAKDINGLLFILFLYALVLAGIFIGRFLQIYITNWVGQKVIFDIRSQLFDKLTQLSISFFDRNPVGRIMTRISSDVDVLNQMFTQGIVAIFGDIFILLGIIIVMLVLNWKLALVTFAVLPILFWIAFWFKIRVRDAFREMRQRLASVNSYLQENIIGMRIVQLFRREKKNLNRFTDLNAALLDSHLRTIFYFAVFFPSVELISAVAVALILWTGGGMILHDALTLGSLIAFLLYAERFYRPVRDLAEKYNILQSAMASSERLFKLLDEDPEIKDPPAPADLKSTNSSIEFMNVSFSYTGREKVLQNVSFKVEPGQTVAVVGYTGAGKTTLVNLLSRFYDVQEGEILLGGMDIRNIRQCDLRSQLGVVQQDVFIFARSVEENIRLGSPIESDRVKQAALATNVNRFADKLPDGYDTKLEERGATLSSGERQLLAFARALVHDPPILILDEATSAVDTQTELLIQKAIAKLLEGRTAIIIAHRLSTIQHADKILVLHAGQLRESGTHQELLRKKGLYHRLYQLQYQANSGAS</sequence>
<dbReference type="SMART" id="SM00382">
    <property type="entry name" value="AAA"/>
    <property type="match status" value="1"/>
</dbReference>
<evidence type="ECO:0000256" key="5">
    <source>
        <dbReference type="ARBA" id="ARBA00022741"/>
    </source>
</evidence>
<feature type="transmembrane region" description="Helical" evidence="9">
    <location>
        <begin position="70"/>
        <end position="91"/>
    </location>
</feature>
<feature type="transmembrane region" description="Helical" evidence="9">
    <location>
        <begin position="281"/>
        <end position="298"/>
    </location>
</feature>
<reference evidence="12 13" key="1">
    <citation type="submission" date="2017-06" db="EMBL/GenBank/DDBJ databases">
        <title>Novel microbial phyla capable of carbon fixation and sulfur reduction in deep-sea sediments.</title>
        <authorList>
            <person name="Huang J."/>
            <person name="Baker B."/>
            <person name="Wang Y."/>
        </authorList>
    </citation>
    <scope>NUCLEOTIDE SEQUENCE [LARGE SCALE GENOMIC DNA]</scope>
    <source>
        <strain evidence="12">B3_LCP</strain>
    </source>
</reference>
<dbReference type="Gene3D" id="1.20.1560.10">
    <property type="entry name" value="ABC transporter type 1, transmembrane domain"/>
    <property type="match status" value="1"/>
</dbReference>
<evidence type="ECO:0000256" key="4">
    <source>
        <dbReference type="ARBA" id="ARBA00022692"/>
    </source>
</evidence>
<dbReference type="EMBL" id="NJBN01000010">
    <property type="protein sequence ID" value="TKJ38416.1"/>
    <property type="molecule type" value="Genomic_DNA"/>
</dbReference>
<evidence type="ECO:0000256" key="9">
    <source>
        <dbReference type="SAM" id="Phobius"/>
    </source>
</evidence>
<dbReference type="GO" id="GO:0016887">
    <property type="term" value="F:ATP hydrolysis activity"/>
    <property type="evidence" value="ECO:0007669"/>
    <property type="project" value="InterPro"/>
</dbReference>
<keyword evidence="2" id="KW-0813">Transport</keyword>
<keyword evidence="3" id="KW-1003">Cell membrane</keyword>
<keyword evidence="6 12" id="KW-0067">ATP-binding</keyword>
<dbReference type="InterPro" id="IPR011527">
    <property type="entry name" value="ABC1_TM_dom"/>
</dbReference>
<dbReference type="Gene3D" id="3.40.50.300">
    <property type="entry name" value="P-loop containing nucleotide triphosphate hydrolases"/>
    <property type="match status" value="1"/>
</dbReference>
<evidence type="ECO:0000256" key="3">
    <source>
        <dbReference type="ARBA" id="ARBA00022475"/>
    </source>
</evidence>